<reference evidence="5" key="1">
    <citation type="submission" date="2016-10" db="EMBL/GenBank/DDBJ databases">
        <authorList>
            <person name="Varghese N."/>
            <person name="Submissions S."/>
        </authorList>
    </citation>
    <scope>NUCLEOTIDE SEQUENCE [LARGE SCALE GENOMIC DNA]</scope>
    <source>
        <strain evidence="5">DSM 16995</strain>
    </source>
</reference>
<dbReference type="STRING" id="246191.SAMN05660337_1691"/>
<protein>
    <submittedName>
        <fullName evidence="4">Heptosyltransferase-3</fullName>
    </submittedName>
</protein>
<dbReference type="PANTHER" id="PTHR30160">
    <property type="entry name" value="TETRAACYLDISACCHARIDE 4'-KINASE-RELATED"/>
    <property type="match status" value="1"/>
</dbReference>
<dbReference type="InterPro" id="IPR002201">
    <property type="entry name" value="Glyco_trans_9"/>
</dbReference>
<keyword evidence="2 4" id="KW-0808">Transferase</keyword>
<dbReference type="GO" id="GO:0005829">
    <property type="term" value="C:cytosol"/>
    <property type="evidence" value="ECO:0007669"/>
    <property type="project" value="TreeGrafter"/>
</dbReference>
<evidence type="ECO:0000313" key="4">
    <source>
        <dbReference type="EMBL" id="SDK91526.1"/>
    </source>
</evidence>
<dbReference type="AlphaFoldDB" id="A0A1G9FSX3"/>
<dbReference type="EMBL" id="FNGA01000002">
    <property type="protein sequence ID" value="SDK91526.1"/>
    <property type="molecule type" value="Genomic_DNA"/>
</dbReference>
<dbReference type="InterPro" id="IPR051199">
    <property type="entry name" value="LPS_LOS_Heptosyltrfase"/>
</dbReference>
<dbReference type="GO" id="GO:0008713">
    <property type="term" value="F:ADP-heptose-lipopolysaccharide heptosyltransferase activity"/>
    <property type="evidence" value="ECO:0007669"/>
    <property type="project" value="TreeGrafter"/>
</dbReference>
<evidence type="ECO:0000313" key="5">
    <source>
        <dbReference type="Proteomes" id="UP000199053"/>
    </source>
</evidence>
<dbReference type="SUPFAM" id="SSF53756">
    <property type="entry name" value="UDP-Glycosyltransferase/glycogen phosphorylase"/>
    <property type="match status" value="1"/>
</dbReference>
<dbReference type="GO" id="GO:0009244">
    <property type="term" value="P:lipopolysaccharide core region biosynthetic process"/>
    <property type="evidence" value="ECO:0007669"/>
    <property type="project" value="TreeGrafter"/>
</dbReference>
<gene>
    <name evidence="4" type="ORF">SAMN05660337_1691</name>
</gene>
<evidence type="ECO:0000256" key="1">
    <source>
        <dbReference type="ARBA" id="ARBA00022676"/>
    </source>
</evidence>
<evidence type="ECO:0000256" key="3">
    <source>
        <dbReference type="SAM" id="Phobius"/>
    </source>
</evidence>
<keyword evidence="3" id="KW-1133">Transmembrane helix</keyword>
<proteinExistence type="predicted"/>
<keyword evidence="1" id="KW-0328">Glycosyltransferase</keyword>
<dbReference type="Pfam" id="PF01075">
    <property type="entry name" value="Glyco_transf_9"/>
    <property type="match status" value="1"/>
</dbReference>
<keyword evidence="3" id="KW-0812">Transmembrane</keyword>
<dbReference type="CDD" id="cd03789">
    <property type="entry name" value="GT9_LPS_heptosyltransferase"/>
    <property type="match status" value="1"/>
</dbReference>
<accession>A0A1G9FSX3</accession>
<keyword evidence="5" id="KW-1185">Reference proteome</keyword>
<dbReference type="OrthoDB" id="9760688at2"/>
<feature type="transmembrane region" description="Helical" evidence="3">
    <location>
        <begin position="12"/>
        <end position="31"/>
    </location>
</feature>
<dbReference type="RefSeq" id="WP_092160063.1">
    <property type="nucleotide sequence ID" value="NZ_FNGA01000002.1"/>
</dbReference>
<organism evidence="4 5">
    <name type="scientific">Maridesulfovibrio ferrireducens</name>
    <dbReference type="NCBI Taxonomy" id="246191"/>
    <lineage>
        <taxon>Bacteria</taxon>
        <taxon>Pseudomonadati</taxon>
        <taxon>Thermodesulfobacteriota</taxon>
        <taxon>Desulfovibrionia</taxon>
        <taxon>Desulfovibrionales</taxon>
        <taxon>Desulfovibrionaceae</taxon>
        <taxon>Maridesulfovibrio</taxon>
    </lineage>
</organism>
<evidence type="ECO:0000256" key="2">
    <source>
        <dbReference type="ARBA" id="ARBA00022679"/>
    </source>
</evidence>
<dbReference type="Gene3D" id="3.40.50.2000">
    <property type="entry name" value="Glycogen Phosphorylase B"/>
    <property type="match status" value="2"/>
</dbReference>
<dbReference type="Proteomes" id="UP000199053">
    <property type="component" value="Unassembled WGS sequence"/>
</dbReference>
<keyword evidence="3" id="KW-0472">Membrane</keyword>
<sequence length="322" mass="36337">MKKVKFSCKDGRWLIISNGILGHTLLVLSALKVIKNIYPDSYITMVVDDGSAELVRANPMINKVCIFNRKKDSLYRQWELIKEWRKDKYDVSVHFRSGVRNEILAFLGGVKARIGNKLKGSFQFLNHIGMDINGVHVLEKRSHFMSFVLDQKVELAPPVLHRDPQARADVAKVLAEKGIEPGKYVVLHPAGKTSGGLKWSLDYWAAEVAKIPVEYPIVVVCAPFERELVQEAIKGENVFHLEGSVAFLSEIIAECCWFVGNDSSPGHMAAIWGKSRVIAYNSSSPEEFVKWSPFHPEGCRVVTKEEFIEKGLGEPLNWLFKQ</sequence>
<name>A0A1G9FSX3_9BACT</name>